<evidence type="ECO:0000313" key="2">
    <source>
        <dbReference type="EMBL" id="KAJ7617424.1"/>
    </source>
</evidence>
<evidence type="ECO:0000256" key="1">
    <source>
        <dbReference type="SAM" id="MobiDB-lite"/>
    </source>
</evidence>
<dbReference type="EMBL" id="JARKIF010000021">
    <property type="protein sequence ID" value="KAJ7617424.1"/>
    <property type="molecule type" value="Genomic_DNA"/>
</dbReference>
<protein>
    <submittedName>
        <fullName evidence="2">Uncharacterized protein</fullName>
    </submittedName>
</protein>
<name>A0AAD7BD24_9AGAR</name>
<dbReference type="AlphaFoldDB" id="A0AAD7BD24"/>
<accession>A0AAD7BD24</accession>
<feature type="region of interest" description="Disordered" evidence="1">
    <location>
        <begin position="443"/>
        <end position="501"/>
    </location>
</feature>
<comment type="caution">
    <text evidence="2">The sequence shown here is derived from an EMBL/GenBank/DDBJ whole genome shotgun (WGS) entry which is preliminary data.</text>
</comment>
<sequence length="572" mass="64788">MPATRTIPSRTSLTTTSALVQRRLRPLPGSQHVELFDVGATRPGRDEYTPATAILLTKERLDAQAVHQPTTCVCVECDRPISLWQFGEYGMSKDDPLKLEYTWLVCKGCWQYKWPLNPAANWGDKPQCTCPAGVPAEYRDDCLLHNVPGVVAVPWGTRIERQIGWSEAGEVLDRWREQAEARWDELRKILPSTDRWVHRIRAQVDAAYDRIDEWLATPRHLFKLLYHFVIKIDTDWNSIPRGNPTPGLPYTAKVGIPTIKERASPSEDTHHLGGAKWGYLQWAYPLVVFQERVGIPTSLMARWWGYPPRVWWSEDTHQRVGIPTYGTTLYRIRTVLGPVARTPAALMTLYENRTRKSLKQTGYHQPSNRHDCMDRHLWLENIKNQASSSATSQHTRKNRYGMQKELGCWHPARGQQQARKPPRTAPKSPKRAGLLATIQGPAAGTKTALYSPKIPKTSWATSHQPGARSRHESCPPGATSGHKDRPIQPPESQKRAGSVGGRYTHRRGWVHHHWVYPLPGTYLGPTPQPYVKPNAVECRRAGLATPADEKGPIDHAPGRQRSRVPARQRAGW</sequence>
<gene>
    <name evidence="2" type="ORF">FB45DRAFT_872850</name>
</gene>
<reference evidence="2" key="1">
    <citation type="submission" date="2023-03" db="EMBL/GenBank/DDBJ databases">
        <title>Massive genome expansion in bonnet fungi (Mycena s.s.) driven by repeated elements and novel gene families across ecological guilds.</title>
        <authorList>
            <consortium name="Lawrence Berkeley National Laboratory"/>
            <person name="Harder C.B."/>
            <person name="Miyauchi S."/>
            <person name="Viragh M."/>
            <person name="Kuo A."/>
            <person name="Thoen E."/>
            <person name="Andreopoulos B."/>
            <person name="Lu D."/>
            <person name="Skrede I."/>
            <person name="Drula E."/>
            <person name="Henrissat B."/>
            <person name="Morin E."/>
            <person name="Kohler A."/>
            <person name="Barry K."/>
            <person name="LaButti K."/>
            <person name="Morin E."/>
            <person name="Salamov A."/>
            <person name="Lipzen A."/>
            <person name="Mereny Z."/>
            <person name="Hegedus B."/>
            <person name="Baldrian P."/>
            <person name="Stursova M."/>
            <person name="Weitz H."/>
            <person name="Taylor A."/>
            <person name="Grigoriev I.V."/>
            <person name="Nagy L.G."/>
            <person name="Martin F."/>
            <person name="Kauserud H."/>
        </authorList>
    </citation>
    <scope>NUCLEOTIDE SEQUENCE</scope>
    <source>
        <strain evidence="2">9284</strain>
    </source>
</reference>
<organism evidence="2 3">
    <name type="scientific">Roridomyces roridus</name>
    <dbReference type="NCBI Taxonomy" id="1738132"/>
    <lineage>
        <taxon>Eukaryota</taxon>
        <taxon>Fungi</taxon>
        <taxon>Dikarya</taxon>
        <taxon>Basidiomycota</taxon>
        <taxon>Agaricomycotina</taxon>
        <taxon>Agaricomycetes</taxon>
        <taxon>Agaricomycetidae</taxon>
        <taxon>Agaricales</taxon>
        <taxon>Marasmiineae</taxon>
        <taxon>Mycenaceae</taxon>
        <taxon>Roridomyces</taxon>
    </lineage>
</organism>
<feature type="region of interest" description="Disordered" evidence="1">
    <location>
        <begin position="541"/>
        <end position="572"/>
    </location>
</feature>
<dbReference type="Proteomes" id="UP001221142">
    <property type="component" value="Unassembled WGS sequence"/>
</dbReference>
<keyword evidence="3" id="KW-1185">Reference proteome</keyword>
<feature type="compositionally biased region" description="Basic and acidic residues" evidence="1">
    <location>
        <begin position="547"/>
        <end position="557"/>
    </location>
</feature>
<feature type="region of interest" description="Disordered" evidence="1">
    <location>
        <begin position="412"/>
        <end position="431"/>
    </location>
</feature>
<proteinExistence type="predicted"/>
<evidence type="ECO:0000313" key="3">
    <source>
        <dbReference type="Proteomes" id="UP001221142"/>
    </source>
</evidence>